<dbReference type="RefSeq" id="WP_198934535.1">
    <property type="nucleotide sequence ID" value="NZ_MIQH01000159.1"/>
</dbReference>
<gene>
    <name evidence="4" type="ORF">BGC33_00450</name>
</gene>
<evidence type="ECO:0000256" key="3">
    <source>
        <dbReference type="ARBA" id="ARBA00023180"/>
    </source>
</evidence>
<evidence type="ECO:0000256" key="1">
    <source>
        <dbReference type="ARBA" id="ARBA00022729"/>
    </source>
</evidence>
<comment type="caution">
    <text evidence="4">The sequence shown here is derived from an EMBL/GenBank/DDBJ whole genome shotgun (WGS) entry which is preliminary data.</text>
</comment>
<dbReference type="Pfam" id="PF01839">
    <property type="entry name" value="FG-GAP"/>
    <property type="match status" value="1"/>
</dbReference>
<dbReference type="SMART" id="SM00191">
    <property type="entry name" value="Int_alpha"/>
    <property type="match status" value="1"/>
</dbReference>
<evidence type="ECO:0008006" key="6">
    <source>
        <dbReference type="Google" id="ProtNLM"/>
    </source>
</evidence>
<dbReference type="InterPro" id="IPR013517">
    <property type="entry name" value="FG-GAP"/>
</dbReference>
<dbReference type="InterPro" id="IPR028994">
    <property type="entry name" value="Integrin_alpha_N"/>
</dbReference>
<evidence type="ECO:0000256" key="2">
    <source>
        <dbReference type="ARBA" id="ARBA00022737"/>
    </source>
</evidence>
<proteinExistence type="predicted"/>
<sequence length="86" mass="8567">ATAINLSDIASNSGTGGFVINGENEDDCSGRLVSLAGDVNGDGLDDLIVGAYKADPASKSKAGKSYVVFGKTNATAINLSDIASNS</sequence>
<keyword evidence="2" id="KW-0677">Repeat</keyword>
<dbReference type="AlphaFoldDB" id="A0A1J8P503"/>
<reference evidence="5" key="1">
    <citation type="submission" date="2016-09" db="EMBL/GenBank/DDBJ databases">
        <title>Genome Sequence of Bathymodiolus thermophilus sulfur-oxidizing gill endosymbiont.</title>
        <authorList>
            <person name="Ponnudurai R."/>
            <person name="Kleiner M."/>
            <person name="Sayavedra L."/>
            <person name="Thuermer A."/>
            <person name="Felbeck H."/>
            <person name="Schlueter R."/>
            <person name="Schweder T."/>
            <person name="Markert S."/>
        </authorList>
    </citation>
    <scope>NUCLEOTIDE SEQUENCE [LARGE SCALE GENOMIC DNA]</scope>
    <source>
        <strain evidence="5">BAT/CrabSpa'14</strain>
    </source>
</reference>
<name>A0A1J8P503_9GAMM</name>
<accession>A0A1J8P503</accession>
<evidence type="ECO:0000313" key="5">
    <source>
        <dbReference type="Proteomes" id="UP000182798"/>
    </source>
</evidence>
<keyword evidence="3" id="KW-0325">Glycoprotein</keyword>
<evidence type="ECO:0000313" key="4">
    <source>
        <dbReference type="EMBL" id="OJA03775.1"/>
    </source>
</evidence>
<feature type="non-terminal residue" evidence="4">
    <location>
        <position position="1"/>
    </location>
</feature>
<organism evidence="4 5">
    <name type="scientific">Bathymodiolus thermophilus thioautotrophic gill symbiont</name>
    <dbReference type="NCBI Taxonomy" id="2360"/>
    <lineage>
        <taxon>Bacteria</taxon>
        <taxon>Pseudomonadati</taxon>
        <taxon>Pseudomonadota</taxon>
        <taxon>Gammaproteobacteria</taxon>
        <taxon>sulfur-oxidizing symbionts</taxon>
    </lineage>
</organism>
<dbReference type="InterPro" id="IPR013519">
    <property type="entry name" value="Int_alpha_beta-p"/>
</dbReference>
<dbReference type="Proteomes" id="UP000182798">
    <property type="component" value="Unassembled WGS sequence"/>
</dbReference>
<feature type="non-terminal residue" evidence="4">
    <location>
        <position position="86"/>
    </location>
</feature>
<dbReference type="Gene3D" id="2.130.10.130">
    <property type="entry name" value="Integrin alpha, N-terminal"/>
    <property type="match status" value="1"/>
</dbReference>
<protein>
    <recommendedName>
        <fullName evidence="6">Flagellar hook-length control protein FliK</fullName>
    </recommendedName>
</protein>
<dbReference type="SUPFAM" id="SSF69318">
    <property type="entry name" value="Integrin alpha N-terminal domain"/>
    <property type="match status" value="1"/>
</dbReference>
<dbReference type="EMBL" id="MIQH01000159">
    <property type="protein sequence ID" value="OJA03775.1"/>
    <property type="molecule type" value="Genomic_DNA"/>
</dbReference>
<keyword evidence="1" id="KW-0732">Signal</keyword>